<dbReference type="GO" id="GO:0003678">
    <property type="term" value="F:DNA helicase activity"/>
    <property type="evidence" value="ECO:0007669"/>
    <property type="project" value="UniProtKB-EC"/>
</dbReference>
<keyword evidence="12" id="KW-0233">DNA recombination</keyword>
<evidence type="ECO:0000256" key="1">
    <source>
        <dbReference type="ARBA" id="ARBA00001946"/>
    </source>
</evidence>
<evidence type="ECO:0000256" key="12">
    <source>
        <dbReference type="ARBA" id="ARBA00023172"/>
    </source>
</evidence>
<evidence type="ECO:0000256" key="2">
    <source>
        <dbReference type="ARBA" id="ARBA00001947"/>
    </source>
</evidence>
<evidence type="ECO:0000256" key="15">
    <source>
        <dbReference type="ARBA" id="ARBA00034617"/>
    </source>
</evidence>
<dbReference type="SMART" id="SM00956">
    <property type="entry name" value="RQC"/>
    <property type="match status" value="1"/>
</dbReference>
<dbReference type="Pfam" id="PF00570">
    <property type="entry name" value="HRDC"/>
    <property type="match status" value="1"/>
</dbReference>
<dbReference type="SMART" id="SM00341">
    <property type="entry name" value="HRDC"/>
    <property type="match status" value="1"/>
</dbReference>
<comment type="cofactor">
    <cofactor evidence="2">
        <name>Zn(2+)</name>
        <dbReference type="ChEBI" id="CHEBI:29105"/>
    </cofactor>
</comment>
<keyword evidence="14" id="KW-0413">Isomerase</keyword>
<keyword evidence="9" id="KW-0862">Zinc</keyword>
<gene>
    <name evidence="20" type="primary">recQ</name>
    <name evidence="20" type="ORF">ERS852473_01101</name>
</gene>
<keyword evidence="7 20" id="KW-0378">Hydrolase</keyword>
<keyword evidence="8 20" id="KW-0347">Helicase</keyword>
<dbReference type="InterPro" id="IPR036390">
    <property type="entry name" value="WH_DNA-bd_sf"/>
</dbReference>
<dbReference type="InterPro" id="IPR018982">
    <property type="entry name" value="RQC_domain"/>
</dbReference>
<keyword evidence="10" id="KW-0067">ATP-binding</keyword>
<keyword evidence="21" id="KW-1185">Reference proteome</keyword>
<dbReference type="NCBIfam" id="TIGR00614">
    <property type="entry name" value="recQ_fam"/>
    <property type="match status" value="1"/>
</dbReference>
<dbReference type="EC" id="5.6.2.4" evidence="16"/>
<dbReference type="Pfam" id="PF00270">
    <property type="entry name" value="DEAD"/>
    <property type="match status" value="1"/>
</dbReference>
<dbReference type="SMART" id="SM00487">
    <property type="entry name" value="DEXDc"/>
    <property type="match status" value="1"/>
</dbReference>
<dbReference type="RefSeq" id="WP_055258437.1">
    <property type="nucleotide sequence ID" value="NZ_CABIXL010000003.1"/>
</dbReference>
<dbReference type="SMART" id="SM00490">
    <property type="entry name" value="HELICc"/>
    <property type="match status" value="1"/>
</dbReference>
<evidence type="ECO:0000256" key="4">
    <source>
        <dbReference type="ARBA" id="ARBA00022723"/>
    </source>
</evidence>
<dbReference type="Pfam" id="PF00271">
    <property type="entry name" value="Helicase_C"/>
    <property type="match status" value="1"/>
</dbReference>
<evidence type="ECO:0000259" key="19">
    <source>
        <dbReference type="PROSITE" id="PS51194"/>
    </source>
</evidence>
<evidence type="ECO:0000256" key="9">
    <source>
        <dbReference type="ARBA" id="ARBA00022833"/>
    </source>
</evidence>
<keyword evidence="13" id="KW-0234">DNA repair</keyword>
<dbReference type="InterPro" id="IPR027417">
    <property type="entry name" value="P-loop_NTPase"/>
</dbReference>
<keyword evidence="6" id="KW-0227">DNA damage</keyword>
<evidence type="ECO:0000259" key="17">
    <source>
        <dbReference type="PROSITE" id="PS50967"/>
    </source>
</evidence>
<dbReference type="PANTHER" id="PTHR13710:SF105">
    <property type="entry name" value="ATP-DEPENDENT DNA HELICASE Q1"/>
    <property type="match status" value="1"/>
</dbReference>
<dbReference type="InterPro" id="IPR036388">
    <property type="entry name" value="WH-like_DNA-bd_sf"/>
</dbReference>
<feature type="domain" description="Helicase C-terminal" evidence="19">
    <location>
        <begin position="218"/>
        <end position="361"/>
    </location>
</feature>
<evidence type="ECO:0000256" key="10">
    <source>
        <dbReference type="ARBA" id="ARBA00022840"/>
    </source>
</evidence>
<comment type="cofactor">
    <cofactor evidence="1">
        <name>Mg(2+)</name>
        <dbReference type="ChEBI" id="CHEBI:18420"/>
    </cofactor>
</comment>
<dbReference type="InterPro" id="IPR002121">
    <property type="entry name" value="HRDC_dom"/>
</dbReference>
<keyword evidence="11" id="KW-0238">DNA-binding</keyword>
<dbReference type="InterPro" id="IPR010997">
    <property type="entry name" value="HRDC-like_sf"/>
</dbReference>
<dbReference type="SUPFAM" id="SSF46785">
    <property type="entry name" value="Winged helix' DNA-binding domain"/>
    <property type="match status" value="1"/>
</dbReference>
<evidence type="ECO:0000256" key="14">
    <source>
        <dbReference type="ARBA" id="ARBA00023235"/>
    </source>
</evidence>
<sequence length="592" mass="69112">MERPIKVLNRLFGYKEFRNGQFEIINNILKKRDSFCIMPTGGGKSICYQIPAFIFDGITIVISPLIALMKDQVDNINNIGIKAKYINSTNTLDEVKEIIDMCYLGQVKLLYISPERLKNNYFINAIKTLNISQIAMDEAHCISMWGHDFRKSYRDIEGFVRIFRNRPVVSAFTATATKEVLEDSIKLLNLNNPYIYKGSFDRENLEINVHKEIDKLEFIRDFLKENEEKSGIIYCLTRKEVEALYDYLNDLNFSVLKYHAGLSDSEKEYYQKSFFNDDKDIMIATNAFGMGIDKENIRFIIHFTFPKNIESYYQEIGRGGRDGEKAVCHLLYSRDDIKRLDYIVNLNYEFNRKEINIKKLNDMIKFCEYDKCYREYILNYFNEKDITPYCNNCSNCLNNEELLDITIEAQKILSCVYRTKELVGESVLIDILKGIRGPKIEEKGFYNLTTFGIMKGSSNKIIKEIIKSLIDAGYIDRKKGTYSMVKLNKKSINILKGKEKALVKLNPLDYTPLDEELFRRFKILRKNLSNKESIRPYMVFSDTTIMDIIKISPRTIDELFSVKGLGEKKIFKYGEAIINLINSYYNNLKEKN</sequence>
<evidence type="ECO:0000256" key="3">
    <source>
        <dbReference type="ARBA" id="ARBA00005446"/>
    </source>
</evidence>
<comment type="caution">
    <text evidence="20">The sequence shown here is derived from an EMBL/GenBank/DDBJ whole genome shotgun (WGS) entry which is preliminary data.</text>
</comment>
<dbReference type="InterPro" id="IPR011545">
    <property type="entry name" value="DEAD/DEAH_box_helicase_dom"/>
</dbReference>
<feature type="domain" description="HRDC" evidence="17">
    <location>
        <begin position="511"/>
        <end position="591"/>
    </location>
</feature>
<evidence type="ECO:0000256" key="16">
    <source>
        <dbReference type="NCBIfam" id="TIGR01389"/>
    </source>
</evidence>
<dbReference type="PROSITE" id="PS51194">
    <property type="entry name" value="HELICASE_CTER"/>
    <property type="match status" value="1"/>
</dbReference>
<dbReference type="InterPro" id="IPR001650">
    <property type="entry name" value="Helicase_C-like"/>
</dbReference>
<dbReference type="Pfam" id="PF09382">
    <property type="entry name" value="RQC"/>
    <property type="match status" value="1"/>
</dbReference>
<dbReference type="InterPro" id="IPR014001">
    <property type="entry name" value="Helicase_ATP-bd"/>
</dbReference>
<dbReference type="CDD" id="cd18794">
    <property type="entry name" value="SF2_C_RecQ"/>
    <property type="match status" value="1"/>
</dbReference>
<evidence type="ECO:0000256" key="13">
    <source>
        <dbReference type="ARBA" id="ARBA00023204"/>
    </source>
</evidence>
<reference evidence="20 21" key="1">
    <citation type="submission" date="2015-09" db="EMBL/GenBank/DDBJ databases">
        <authorList>
            <consortium name="Pathogen Informatics"/>
        </authorList>
    </citation>
    <scope>NUCLEOTIDE SEQUENCE [LARGE SCALE GENOMIC DNA]</scope>
    <source>
        <strain evidence="20 21">2789STDY5834858</strain>
    </source>
</reference>
<comment type="catalytic activity">
    <reaction evidence="15">
        <text>Couples ATP hydrolysis with the unwinding of duplex DNA by translocating in the 3'-5' direction.</text>
        <dbReference type="EC" id="5.6.2.4"/>
    </reaction>
</comment>
<dbReference type="SUPFAM" id="SSF52540">
    <property type="entry name" value="P-loop containing nucleoside triphosphate hydrolases"/>
    <property type="match status" value="1"/>
</dbReference>
<dbReference type="InterPro" id="IPR006293">
    <property type="entry name" value="DNA_helicase_ATP-dep_RecQ_bac"/>
</dbReference>
<dbReference type="GO" id="GO:0016787">
    <property type="term" value="F:hydrolase activity"/>
    <property type="evidence" value="ECO:0007669"/>
    <property type="project" value="UniProtKB-KW"/>
</dbReference>
<dbReference type="CDD" id="cd17920">
    <property type="entry name" value="DEXHc_RecQ"/>
    <property type="match status" value="1"/>
</dbReference>
<dbReference type="NCBIfam" id="TIGR01389">
    <property type="entry name" value="recQ"/>
    <property type="match status" value="1"/>
</dbReference>
<evidence type="ECO:0000313" key="20">
    <source>
        <dbReference type="EMBL" id="CUN78947.1"/>
    </source>
</evidence>
<evidence type="ECO:0000259" key="18">
    <source>
        <dbReference type="PROSITE" id="PS51192"/>
    </source>
</evidence>
<keyword evidence="4" id="KW-0479">Metal-binding</keyword>
<feature type="domain" description="Helicase ATP-binding" evidence="18">
    <location>
        <begin position="25"/>
        <end position="194"/>
    </location>
</feature>
<dbReference type="Gene3D" id="1.10.150.80">
    <property type="entry name" value="HRDC domain"/>
    <property type="match status" value="1"/>
</dbReference>
<protein>
    <recommendedName>
        <fullName evidence="16">DNA helicase RecQ</fullName>
        <ecNumber evidence="16">5.6.2.4</ecNumber>
    </recommendedName>
</protein>
<evidence type="ECO:0000313" key="21">
    <source>
        <dbReference type="Proteomes" id="UP000095488"/>
    </source>
</evidence>
<dbReference type="Proteomes" id="UP000095488">
    <property type="component" value="Unassembled WGS sequence"/>
</dbReference>
<dbReference type="EMBL" id="CYZR01000003">
    <property type="protein sequence ID" value="CUN78947.1"/>
    <property type="molecule type" value="Genomic_DNA"/>
</dbReference>
<dbReference type="PROSITE" id="PS51192">
    <property type="entry name" value="HELICASE_ATP_BIND_1"/>
    <property type="match status" value="1"/>
</dbReference>
<dbReference type="InterPro" id="IPR004589">
    <property type="entry name" value="DNA_helicase_ATP-dep_RecQ"/>
</dbReference>
<dbReference type="SUPFAM" id="SSF47819">
    <property type="entry name" value="HRDC-like"/>
    <property type="match status" value="1"/>
</dbReference>
<dbReference type="Gene3D" id="1.10.10.10">
    <property type="entry name" value="Winged helix-like DNA-binding domain superfamily/Winged helix DNA-binding domain"/>
    <property type="match status" value="1"/>
</dbReference>
<evidence type="ECO:0000256" key="5">
    <source>
        <dbReference type="ARBA" id="ARBA00022741"/>
    </source>
</evidence>
<keyword evidence="5" id="KW-0547">Nucleotide-binding</keyword>
<dbReference type="Gene3D" id="3.40.50.300">
    <property type="entry name" value="P-loop containing nucleotide triphosphate hydrolases"/>
    <property type="match status" value="2"/>
</dbReference>
<proteinExistence type="inferred from homology"/>
<dbReference type="InterPro" id="IPR032284">
    <property type="entry name" value="RecQ_Zn-bd"/>
</dbReference>
<accession>A0ABM9UPM2</accession>
<dbReference type="PROSITE" id="PS50967">
    <property type="entry name" value="HRDC"/>
    <property type="match status" value="1"/>
</dbReference>
<evidence type="ECO:0000256" key="8">
    <source>
        <dbReference type="ARBA" id="ARBA00022806"/>
    </source>
</evidence>
<dbReference type="Pfam" id="PF16124">
    <property type="entry name" value="RecQ_Zn_bind"/>
    <property type="match status" value="1"/>
</dbReference>
<organism evidence="20 21">
    <name type="scientific">Sarcina ventriculi</name>
    <name type="common">Clostridium ventriculi</name>
    <dbReference type="NCBI Taxonomy" id="1267"/>
    <lineage>
        <taxon>Bacteria</taxon>
        <taxon>Bacillati</taxon>
        <taxon>Bacillota</taxon>
        <taxon>Clostridia</taxon>
        <taxon>Eubacteriales</taxon>
        <taxon>Clostridiaceae</taxon>
        <taxon>Sarcina</taxon>
    </lineage>
</organism>
<dbReference type="InterPro" id="IPR044876">
    <property type="entry name" value="HRDC_dom_sf"/>
</dbReference>
<evidence type="ECO:0000256" key="11">
    <source>
        <dbReference type="ARBA" id="ARBA00023125"/>
    </source>
</evidence>
<evidence type="ECO:0000256" key="7">
    <source>
        <dbReference type="ARBA" id="ARBA00022801"/>
    </source>
</evidence>
<evidence type="ECO:0000256" key="6">
    <source>
        <dbReference type="ARBA" id="ARBA00022763"/>
    </source>
</evidence>
<comment type="similarity">
    <text evidence="3">Belongs to the helicase family. RecQ subfamily.</text>
</comment>
<dbReference type="PANTHER" id="PTHR13710">
    <property type="entry name" value="DNA HELICASE RECQ FAMILY MEMBER"/>
    <property type="match status" value="1"/>
</dbReference>
<name>A0ABM9UPM2_SARVE</name>